<sequence length="65" mass="7607">MSKYIIRFFLVLITSLFLMYIFLGIFDGGDYVETWILTFSSIIILLLSFIIALLYYLIDLIKKAS</sequence>
<dbReference type="OrthoDB" id="2951441at2"/>
<evidence type="ECO:0000256" key="1">
    <source>
        <dbReference type="SAM" id="Phobius"/>
    </source>
</evidence>
<keyword evidence="1" id="KW-0472">Membrane</keyword>
<dbReference type="EMBL" id="NOKQ01000189">
    <property type="protein sequence ID" value="OZS78652.1"/>
    <property type="molecule type" value="Genomic_DNA"/>
</dbReference>
<name>A0A264W504_9BACL</name>
<comment type="caution">
    <text evidence="2">The sequence shown here is derived from an EMBL/GenBank/DDBJ whole genome shotgun (WGS) entry which is preliminary data.</text>
</comment>
<keyword evidence="3" id="KW-1185">Reference proteome</keyword>
<keyword evidence="1" id="KW-0812">Transmembrane</keyword>
<protein>
    <submittedName>
        <fullName evidence="2">Uncharacterized protein</fullName>
    </submittedName>
</protein>
<dbReference type="AlphaFoldDB" id="A0A264W504"/>
<dbReference type="Proteomes" id="UP000217065">
    <property type="component" value="Unassembled WGS sequence"/>
</dbReference>
<organism evidence="2 3">
    <name type="scientific">Tetzosporium hominis</name>
    <dbReference type="NCBI Taxonomy" id="2020506"/>
    <lineage>
        <taxon>Bacteria</taxon>
        <taxon>Bacillati</taxon>
        <taxon>Bacillota</taxon>
        <taxon>Bacilli</taxon>
        <taxon>Bacillales</taxon>
        <taxon>Caryophanaceae</taxon>
        <taxon>Tetzosporium</taxon>
    </lineage>
</organism>
<accession>A0A264W504</accession>
<evidence type="ECO:0000313" key="3">
    <source>
        <dbReference type="Proteomes" id="UP000217065"/>
    </source>
</evidence>
<evidence type="ECO:0000313" key="2">
    <source>
        <dbReference type="EMBL" id="OZS78652.1"/>
    </source>
</evidence>
<gene>
    <name evidence="2" type="ORF">CF394_05030</name>
</gene>
<proteinExistence type="predicted"/>
<feature type="transmembrane region" description="Helical" evidence="1">
    <location>
        <begin position="35"/>
        <end position="58"/>
    </location>
</feature>
<reference evidence="2 3" key="1">
    <citation type="submission" date="2017-07" db="EMBL/GenBank/DDBJ databases">
        <title>Tetzosporium hominis gen.nov. sp.nov.</title>
        <authorList>
            <person name="Tetz G."/>
            <person name="Tetz V."/>
        </authorList>
    </citation>
    <scope>NUCLEOTIDE SEQUENCE [LARGE SCALE GENOMIC DNA]</scope>
    <source>
        <strain evidence="2 3">VT-49</strain>
    </source>
</reference>
<feature type="transmembrane region" description="Helical" evidence="1">
    <location>
        <begin position="5"/>
        <end position="23"/>
    </location>
</feature>
<keyword evidence="1" id="KW-1133">Transmembrane helix</keyword>